<sequence length="39" mass="4435">MSFSDYKWVLYSETTFLVFLRVTMMLSTAVHCAGNVSAK</sequence>
<proteinExistence type="predicted"/>
<protein>
    <submittedName>
        <fullName evidence="1">Uncharacterized protein</fullName>
    </submittedName>
</protein>
<evidence type="ECO:0000313" key="1">
    <source>
        <dbReference type="EMBL" id="JAH29311.1"/>
    </source>
</evidence>
<organism evidence="1">
    <name type="scientific">Anguilla anguilla</name>
    <name type="common">European freshwater eel</name>
    <name type="synonym">Muraena anguilla</name>
    <dbReference type="NCBI Taxonomy" id="7936"/>
    <lineage>
        <taxon>Eukaryota</taxon>
        <taxon>Metazoa</taxon>
        <taxon>Chordata</taxon>
        <taxon>Craniata</taxon>
        <taxon>Vertebrata</taxon>
        <taxon>Euteleostomi</taxon>
        <taxon>Actinopterygii</taxon>
        <taxon>Neopterygii</taxon>
        <taxon>Teleostei</taxon>
        <taxon>Anguilliformes</taxon>
        <taxon>Anguillidae</taxon>
        <taxon>Anguilla</taxon>
    </lineage>
</organism>
<name>A0A0E9RJJ4_ANGAN</name>
<reference evidence="1" key="1">
    <citation type="submission" date="2014-11" db="EMBL/GenBank/DDBJ databases">
        <authorList>
            <person name="Amaro Gonzalez C."/>
        </authorList>
    </citation>
    <scope>NUCLEOTIDE SEQUENCE</scope>
</reference>
<dbReference type="EMBL" id="GBXM01079266">
    <property type="protein sequence ID" value="JAH29311.1"/>
    <property type="molecule type" value="Transcribed_RNA"/>
</dbReference>
<accession>A0A0E9RJJ4</accession>
<reference evidence="1" key="2">
    <citation type="journal article" date="2015" name="Fish Shellfish Immunol.">
        <title>Early steps in the European eel (Anguilla anguilla)-Vibrio vulnificus interaction in the gills: Role of the RtxA13 toxin.</title>
        <authorList>
            <person name="Callol A."/>
            <person name="Pajuelo D."/>
            <person name="Ebbesson L."/>
            <person name="Teles M."/>
            <person name="MacKenzie S."/>
            <person name="Amaro C."/>
        </authorList>
    </citation>
    <scope>NUCLEOTIDE SEQUENCE</scope>
</reference>
<dbReference type="AlphaFoldDB" id="A0A0E9RJJ4"/>